<dbReference type="InterPro" id="IPR000073">
    <property type="entry name" value="AB_hydrolase_1"/>
</dbReference>
<proteinExistence type="predicted"/>
<accession>A0ABX7Y2J7</accession>
<feature type="domain" description="AB hydrolase-1" evidence="1">
    <location>
        <begin position="19"/>
        <end position="252"/>
    </location>
</feature>
<gene>
    <name evidence="2" type="ORF">J5A65_09370</name>
</gene>
<dbReference type="InterPro" id="IPR029058">
    <property type="entry name" value="AB_hydrolase_fold"/>
</dbReference>
<dbReference type="GO" id="GO:0016787">
    <property type="term" value="F:hydrolase activity"/>
    <property type="evidence" value="ECO:0007669"/>
    <property type="project" value="UniProtKB-KW"/>
</dbReference>
<evidence type="ECO:0000259" key="1">
    <source>
        <dbReference type="Pfam" id="PF12697"/>
    </source>
</evidence>
<dbReference type="PANTHER" id="PTHR43798">
    <property type="entry name" value="MONOACYLGLYCEROL LIPASE"/>
    <property type="match status" value="1"/>
</dbReference>
<organism evidence="2 3">
    <name type="scientific">Arachnia rubra</name>
    <dbReference type="NCBI Taxonomy" id="1547448"/>
    <lineage>
        <taxon>Bacteria</taxon>
        <taxon>Bacillati</taxon>
        <taxon>Actinomycetota</taxon>
        <taxon>Actinomycetes</taxon>
        <taxon>Propionibacteriales</taxon>
        <taxon>Propionibacteriaceae</taxon>
        <taxon>Arachnia</taxon>
    </lineage>
</organism>
<keyword evidence="2" id="KW-0378">Hydrolase</keyword>
<evidence type="ECO:0000313" key="3">
    <source>
        <dbReference type="Proteomes" id="UP000678513"/>
    </source>
</evidence>
<evidence type="ECO:0000313" key="2">
    <source>
        <dbReference type="EMBL" id="QUC07158.1"/>
    </source>
</evidence>
<dbReference type="Gene3D" id="3.40.50.1820">
    <property type="entry name" value="alpha/beta hydrolase"/>
    <property type="match status" value="1"/>
</dbReference>
<sequence>MDLTWDLYNPASRADRILVVAPSLGGNCSHQWAKVAELLTDDARVVFVDYPGHALNGVWEDTDEPTLDVVAAAIVDVIRKMRKQLGDLPVVFAGLSIGGATGLHLARDHADELSGVAVLCSAATVGESRRWLERAEQVEASGTQQLVEETSKRWFTPSFKAANPKVTATIMEGLAAADDHSYAQLCRCLAHHDMRADLADIRCPLLLIAGERDTSTPIVNQELVAETVPGAQLSVIPEAAHQVTVAAPDTTANLLRAFIDRVARPVRSGLPDD</sequence>
<dbReference type="RefSeq" id="WP_212321410.1">
    <property type="nucleotide sequence ID" value="NZ_AP024463.1"/>
</dbReference>
<dbReference type="InterPro" id="IPR050266">
    <property type="entry name" value="AB_hydrolase_sf"/>
</dbReference>
<keyword evidence="3" id="KW-1185">Reference proteome</keyword>
<name>A0ABX7Y2J7_9ACTN</name>
<dbReference type="EMBL" id="CP072384">
    <property type="protein sequence ID" value="QUC07158.1"/>
    <property type="molecule type" value="Genomic_DNA"/>
</dbReference>
<reference evidence="2 3" key="1">
    <citation type="submission" date="2021-03" db="EMBL/GenBank/DDBJ databases">
        <title>Human Oral Microbial Genomes.</title>
        <authorList>
            <person name="Johnston C.D."/>
            <person name="Chen T."/>
            <person name="Dewhirst F.E."/>
        </authorList>
    </citation>
    <scope>NUCLEOTIDE SEQUENCE [LARGE SCALE GENOMIC DNA]</scope>
    <source>
        <strain evidence="2 3">DSMZ 100122</strain>
    </source>
</reference>
<dbReference type="SUPFAM" id="SSF53474">
    <property type="entry name" value="alpha/beta-Hydrolases"/>
    <property type="match status" value="1"/>
</dbReference>
<dbReference type="Proteomes" id="UP000678513">
    <property type="component" value="Chromosome"/>
</dbReference>
<protein>
    <submittedName>
        <fullName evidence="2">Alpha/beta fold hydrolase</fullName>
    </submittedName>
</protein>
<dbReference type="Pfam" id="PF12697">
    <property type="entry name" value="Abhydrolase_6"/>
    <property type="match status" value="1"/>
</dbReference>